<dbReference type="Gene3D" id="3.10.310.30">
    <property type="match status" value="1"/>
</dbReference>
<comment type="caution">
    <text evidence="2">The sequence shown here is derived from an EMBL/GenBank/DDBJ whole genome shotgun (WGS) entry which is preliminary data.</text>
</comment>
<sequence length="320" mass="35441">MDKVRSRQAWEKMQVARHILLVNDVRIDGDTLGSSLGLHHVLRTLGKRVTHFSPMPIPASYDFLPGRERIVFDETVLKDSSIDLMLSFDCGDGTHVIAAQGKVPGKPFLISFDHHVSNSMYGDLNLVLTEASSTAEVVWRFLKAVGHRPDHDAATAILTGVCTDTDIFKNLSTNVAAFQAASELTLLGARVHDVERHLFSNKPVSVLKLWGRILERLHRHPEHDLVTSYILRADFDELGCIENDLEGLVNLLISLMRDVDTVILLRETQDGGVKGSLRTLSGNVARMGEWFPTGGGHKKAAGLYVPNTRLRPCQGRVEVV</sequence>
<dbReference type="PANTHER" id="PTHR47618">
    <property type="entry name" value="BIFUNCTIONAL OLIGORIBONUCLEASE AND PAP PHOSPHATASE NRNA"/>
    <property type="match status" value="1"/>
</dbReference>
<dbReference type="EMBL" id="LCRN01000006">
    <property type="protein sequence ID" value="KKW36966.1"/>
    <property type="molecule type" value="Genomic_DNA"/>
</dbReference>
<evidence type="ECO:0000313" key="3">
    <source>
        <dbReference type="Proteomes" id="UP000033865"/>
    </source>
</evidence>
<dbReference type="AlphaFoldDB" id="A0A0G1Y152"/>
<name>A0A0G1Y152_9BACT</name>
<feature type="domain" description="DDH" evidence="1">
    <location>
        <begin position="19"/>
        <end position="160"/>
    </location>
</feature>
<dbReference type="InterPro" id="IPR001667">
    <property type="entry name" value="DDH_dom"/>
</dbReference>
<dbReference type="Pfam" id="PF01368">
    <property type="entry name" value="DHH"/>
    <property type="match status" value="1"/>
</dbReference>
<proteinExistence type="predicted"/>
<evidence type="ECO:0000313" key="2">
    <source>
        <dbReference type="EMBL" id="KKW36966.1"/>
    </source>
</evidence>
<protein>
    <submittedName>
        <fullName evidence="2">Exopolyphosphatase-related protein</fullName>
    </submittedName>
</protein>
<accession>A0A0G1Y152</accession>
<dbReference type="SUPFAM" id="SSF64182">
    <property type="entry name" value="DHH phosphoesterases"/>
    <property type="match status" value="1"/>
</dbReference>
<dbReference type="InterPro" id="IPR038763">
    <property type="entry name" value="DHH_sf"/>
</dbReference>
<dbReference type="InterPro" id="IPR051319">
    <property type="entry name" value="Oligoribo/pAp-PDE_c-di-AMP_PDE"/>
</dbReference>
<evidence type="ECO:0000259" key="1">
    <source>
        <dbReference type="Pfam" id="PF01368"/>
    </source>
</evidence>
<dbReference type="Gene3D" id="3.90.1640.10">
    <property type="entry name" value="inorganic pyrophosphatase (n-terminal core)"/>
    <property type="match status" value="1"/>
</dbReference>
<organism evidence="2 3">
    <name type="scientific">Candidatus Uhrbacteria bacterium GW2011_GWC2_53_7</name>
    <dbReference type="NCBI Taxonomy" id="1618986"/>
    <lineage>
        <taxon>Bacteria</taxon>
        <taxon>Candidatus Uhriibacteriota</taxon>
    </lineage>
</organism>
<dbReference type="PANTHER" id="PTHR47618:SF1">
    <property type="entry name" value="BIFUNCTIONAL OLIGORIBONUCLEASE AND PAP PHOSPHATASE NRNA"/>
    <property type="match status" value="1"/>
</dbReference>
<reference evidence="2 3" key="1">
    <citation type="journal article" date="2015" name="Nature">
        <title>rRNA introns, odd ribosomes, and small enigmatic genomes across a large radiation of phyla.</title>
        <authorList>
            <person name="Brown C.T."/>
            <person name="Hug L.A."/>
            <person name="Thomas B.C."/>
            <person name="Sharon I."/>
            <person name="Castelle C.J."/>
            <person name="Singh A."/>
            <person name="Wilkins M.J."/>
            <person name="Williams K.H."/>
            <person name="Banfield J.F."/>
        </authorList>
    </citation>
    <scope>NUCLEOTIDE SEQUENCE [LARGE SCALE GENOMIC DNA]</scope>
</reference>
<gene>
    <name evidence="2" type="ORF">UY82_C0006G0006</name>
</gene>
<dbReference type="Proteomes" id="UP000033865">
    <property type="component" value="Unassembled WGS sequence"/>
</dbReference>